<keyword evidence="8" id="KW-0539">Nucleus</keyword>
<evidence type="ECO:0000256" key="5">
    <source>
        <dbReference type="ARBA" id="ARBA00022927"/>
    </source>
</evidence>
<proteinExistence type="inferred from homology"/>
<evidence type="ECO:0000256" key="1">
    <source>
        <dbReference type="ARBA" id="ARBA00004567"/>
    </source>
</evidence>
<dbReference type="Pfam" id="PF04096">
    <property type="entry name" value="Nucleoporin2"/>
    <property type="match status" value="1"/>
</dbReference>
<dbReference type="EnsemblPlants" id="AUR62008561-RA">
    <property type="protein sequence ID" value="AUR62008561-RA:cds"/>
    <property type="gene ID" value="AUR62008561"/>
</dbReference>
<evidence type="ECO:0000256" key="2">
    <source>
        <dbReference type="ARBA" id="ARBA00008926"/>
    </source>
</evidence>
<dbReference type="Gene3D" id="3.30.1610.10">
    <property type="entry name" value="Peptidase S59, nucleoporin"/>
    <property type="match status" value="1"/>
</dbReference>
<dbReference type="Proteomes" id="UP000596660">
    <property type="component" value="Unplaced"/>
</dbReference>
<accession>A0A803L9M2</accession>
<feature type="domain" description="Peptidase S59" evidence="10">
    <location>
        <begin position="721"/>
        <end position="862"/>
    </location>
</feature>
<evidence type="ECO:0000256" key="3">
    <source>
        <dbReference type="ARBA" id="ARBA00022448"/>
    </source>
</evidence>
<reference evidence="11" key="2">
    <citation type="submission" date="2021-03" db="UniProtKB">
        <authorList>
            <consortium name="EnsemblPlants"/>
        </authorList>
    </citation>
    <scope>IDENTIFICATION</scope>
</reference>
<evidence type="ECO:0000259" key="10">
    <source>
        <dbReference type="PROSITE" id="PS51434"/>
    </source>
</evidence>
<dbReference type="PROSITE" id="PS51434">
    <property type="entry name" value="NUP_C"/>
    <property type="match status" value="1"/>
</dbReference>
<keyword evidence="7" id="KW-0906">Nuclear pore complex</keyword>
<sequence length="862" mass="91038">MAGVFGQVSTSLETPREFENVSNLSNLFASQGFGGNATNVFGASLSPFETSSLFGSGSNLNNLFASNAMGTTNFPNVSTQGSGFGYNATNAFGEASSSLETSSVFGSGSNSSNLFASNALGTTNFPNVSTQWSAYGGTTTNVFREASSSLGTSSLFGNGSNLSNVFAPNTTKTTSLPSQGLIFGGSTTNVLGSTSSSLGMSSLFGKDSNSNHMFAPNITGSTASPSFINQGSFIGGKSTGVFGVSSASSPSLTIGRQPTAFFGSSSTFGTTNVGNDGPFGSTTSRGAFGGIGDTSARACGPPAIVGFTSNNSSNAAAFMPLRNALASHVTGSNFGQTSNALGIMPANPFSTSSSVASPSLLAGMSCYAGKSHEELRWENYGLTSGVTSSLGIPTPSCSAPAFSTNMNTPTFQIPSPNLSAFHTRTPIITGSGCDQVTAGDPNNQLLQNPQLSTQDLRLWPDYLRTTPKHLSIHSPSAGNGCDQVASSSAIRSTKPWPNNGNSVIHTIQASSPWTTPLVSAGNNGGVSLDVGSPQPDPPQQFTATSKVTKSIIAVKDPFGSETATFQPVMDHSAHSSFIQHGISSMPVSSKPAKTRVPSYFTSRHHSLKPLTVSVRKYHPSSDGTKVPFFDRAAEGLNISKGYNYIIPRENPRSVIVASTEPTFDSASKKEAYALIMQLLWSIDNAKKAQISSSEPISHKDDFAKTNDSAKELELLLPKLQRSDYYTEPKIEKLASIERSNPGFCSHVKDFVVGRDGFGWVKFYGETNVRGLNLDSLVHFNYREVIVYDDESEKPPVGQGLNKAAEVTLLNVKCVDKIGKHHTCEKMVEKYIEKLKQAAEKQGAEFVSYDPVKGEWKFSVQRF</sequence>
<keyword evidence="6" id="KW-0811">Translocation</keyword>
<dbReference type="PANTHER" id="PTHR23198:SF6">
    <property type="entry name" value="NUCLEAR PORE COMPLEX PROTEIN NUP98-NUP96"/>
    <property type="match status" value="1"/>
</dbReference>
<dbReference type="AlphaFoldDB" id="A0A803L9M2"/>
<dbReference type="GO" id="GO:0006606">
    <property type="term" value="P:protein import into nucleus"/>
    <property type="evidence" value="ECO:0007669"/>
    <property type="project" value="TreeGrafter"/>
</dbReference>
<protein>
    <recommendedName>
        <fullName evidence="10">Peptidase S59 domain-containing protein</fullName>
    </recommendedName>
</protein>
<organism evidence="11 12">
    <name type="scientific">Chenopodium quinoa</name>
    <name type="common">Quinoa</name>
    <dbReference type="NCBI Taxonomy" id="63459"/>
    <lineage>
        <taxon>Eukaryota</taxon>
        <taxon>Viridiplantae</taxon>
        <taxon>Streptophyta</taxon>
        <taxon>Embryophyta</taxon>
        <taxon>Tracheophyta</taxon>
        <taxon>Spermatophyta</taxon>
        <taxon>Magnoliopsida</taxon>
        <taxon>eudicotyledons</taxon>
        <taxon>Gunneridae</taxon>
        <taxon>Pentapetalae</taxon>
        <taxon>Caryophyllales</taxon>
        <taxon>Chenopodiaceae</taxon>
        <taxon>Chenopodioideae</taxon>
        <taxon>Atripliceae</taxon>
        <taxon>Chenopodium</taxon>
    </lineage>
</organism>
<name>A0A803L9M2_CHEQI</name>
<keyword evidence="4" id="KW-0509">mRNA transport</keyword>
<dbReference type="GO" id="GO:0044614">
    <property type="term" value="C:nuclear pore cytoplasmic filaments"/>
    <property type="evidence" value="ECO:0007669"/>
    <property type="project" value="TreeGrafter"/>
</dbReference>
<evidence type="ECO:0000256" key="4">
    <source>
        <dbReference type="ARBA" id="ARBA00022816"/>
    </source>
</evidence>
<reference evidence="11" key="1">
    <citation type="journal article" date="2017" name="Nature">
        <title>The genome of Chenopodium quinoa.</title>
        <authorList>
            <person name="Jarvis D.E."/>
            <person name="Ho Y.S."/>
            <person name="Lightfoot D.J."/>
            <person name="Schmoeckel S.M."/>
            <person name="Li B."/>
            <person name="Borm T.J.A."/>
            <person name="Ohyanagi H."/>
            <person name="Mineta K."/>
            <person name="Michell C.T."/>
            <person name="Saber N."/>
            <person name="Kharbatia N.M."/>
            <person name="Rupper R.R."/>
            <person name="Sharp A.R."/>
            <person name="Dally N."/>
            <person name="Boughton B.A."/>
            <person name="Woo Y.H."/>
            <person name="Gao G."/>
            <person name="Schijlen E.G.W.M."/>
            <person name="Guo X."/>
            <person name="Momin A.A."/>
            <person name="Negrao S."/>
            <person name="Al-Babili S."/>
            <person name="Gehring C."/>
            <person name="Roessner U."/>
            <person name="Jung C."/>
            <person name="Murphy K."/>
            <person name="Arold S.T."/>
            <person name="Gojobori T."/>
            <person name="van der Linden C.G."/>
            <person name="van Loo E.N."/>
            <person name="Jellen E.N."/>
            <person name="Maughan P.J."/>
            <person name="Tester M."/>
        </authorList>
    </citation>
    <scope>NUCLEOTIDE SEQUENCE [LARGE SCALE GENOMIC DNA]</scope>
    <source>
        <strain evidence="11">cv. PI 614886</strain>
    </source>
</reference>
<dbReference type="GO" id="GO:0003723">
    <property type="term" value="F:RNA binding"/>
    <property type="evidence" value="ECO:0007669"/>
    <property type="project" value="TreeGrafter"/>
</dbReference>
<dbReference type="GO" id="GO:0000973">
    <property type="term" value="P:post-transcriptional tethering of RNA polymerase II gene DNA at nuclear periphery"/>
    <property type="evidence" value="ECO:0007669"/>
    <property type="project" value="TreeGrafter"/>
</dbReference>
<comment type="subcellular location">
    <subcellularLocation>
        <location evidence="1">Nucleus</location>
        <location evidence="1">Nuclear pore complex</location>
    </subcellularLocation>
</comment>
<dbReference type="InterPro" id="IPR037665">
    <property type="entry name" value="Nucleoporin_S59-like"/>
</dbReference>
<evidence type="ECO:0000256" key="9">
    <source>
        <dbReference type="ARBA" id="ARBA00065263"/>
    </source>
</evidence>
<dbReference type="GO" id="GO:0048573">
    <property type="term" value="P:photoperiodism, flowering"/>
    <property type="evidence" value="ECO:0007669"/>
    <property type="project" value="UniProtKB-ARBA"/>
</dbReference>
<dbReference type="GO" id="GO:0051028">
    <property type="term" value="P:mRNA transport"/>
    <property type="evidence" value="ECO:0007669"/>
    <property type="project" value="UniProtKB-KW"/>
</dbReference>
<comment type="subunit">
    <text evidence="9">Part of the nuclear pore complex (NPC). The NPC has an eight-fold symmetrical structure comprising a central transport channel and two rings, the cytoplasmic and nuclear rings, to which eight filaments are attached. The cytoplasmic filaments have loose ends, while the nuclear filaments are joined in a distal ring, forming a nuclear basket. NPCs are highly dynamic in configuration and composition, and can be devided in 3 subcomplexes, the NUP62 subcomplex, the NUP107-160 subcomplex and the NUP93 subcomplex, containing approximately 30 different nucleoporin proteins.</text>
</comment>
<dbReference type="SUPFAM" id="SSF82215">
    <property type="entry name" value="C-terminal autoproteolytic domain of nucleoporin nup98"/>
    <property type="match status" value="1"/>
</dbReference>
<evidence type="ECO:0000313" key="12">
    <source>
        <dbReference type="Proteomes" id="UP000596660"/>
    </source>
</evidence>
<comment type="similarity">
    <text evidence="2">Belongs to the nucleoporin GLFG family.</text>
</comment>
<evidence type="ECO:0000256" key="7">
    <source>
        <dbReference type="ARBA" id="ARBA00023132"/>
    </source>
</evidence>
<dbReference type="PANTHER" id="PTHR23198">
    <property type="entry name" value="NUCLEOPORIN"/>
    <property type="match status" value="1"/>
</dbReference>
<dbReference type="GO" id="GO:0006405">
    <property type="term" value="P:RNA export from nucleus"/>
    <property type="evidence" value="ECO:0007669"/>
    <property type="project" value="TreeGrafter"/>
</dbReference>
<dbReference type="GO" id="GO:0034398">
    <property type="term" value="P:telomere tethering at nuclear periphery"/>
    <property type="evidence" value="ECO:0007669"/>
    <property type="project" value="TreeGrafter"/>
</dbReference>
<dbReference type="InterPro" id="IPR007230">
    <property type="entry name" value="Nup98_auto-Pept-S59_dom"/>
</dbReference>
<evidence type="ECO:0000313" key="11">
    <source>
        <dbReference type="EnsemblPlants" id="AUR62008561-RA:cds"/>
    </source>
</evidence>
<keyword evidence="12" id="KW-1185">Reference proteome</keyword>
<dbReference type="FunFam" id="3.30.1610.10:FF:000002">
    <property type="entry name" value="nuclear pore complex protein NUP98A"/>
    <property type="match status" value="1"/>
</dbReference>
<evidence type="ECO:0000256" key="6">
    <source>
        <dbReference type="ARBA" id="ARBA00023010"/>
    </source>
</evidence>
<dbReference type="GO" id="GO:0017056">
    <property type="term" value="F:structural constituent of nuclear pore"/>
    <property type="evidence" value="ECO:0007669"/>
    <property type="project" value="InterPro"/>
</dbReference>
<dbReference type="GO" id="GO:0008139">
    <property type="term" value="F:nuclear localization sequence binding"/>
    <property type="evidence" value="ECO:0007669"/>
    <property type="project" value="TreeGrafter"/>
</dbReference>
<keyword evidence="5" id="KW-0653">Protein transport</keyword>
<evidence type="ECO:0000256" key="8">
    <source>
        <dbReference type="ARBA" id="ARBA00023242"/>
    </source>
</evidence>
<keyword evidence="3" id="KW-0813">Transport</keyword>
<dbReference type="InterPro" id="IPR036903">
    <property type="entry name" value="Nup98_auto-Pept-S59_dom_sf"/>
</dbReference>
<dbReference type="Gramene" id="AUR62008561-RA">
    <property type="protein sequence ID" value="AUR62008561-RA:cds"/>
    <property type="gene ID" value="AUR62008561"/>
</dbReference>